<evidence type="ECO:0000313" key="3">
    <source>
        <dbReference type="Proteomes" id="UP001556692"/>
    </source>
</evidence>
<name>A0ABV3SG36_9HYPH</name>
<dbReference type="InterPro" id="IPR005651">
    <property type="entry name" value="Trm112-like"/>
</dbReference>
<dbReference type="EMBL" id="JBDPGJ010000002">
    <property type="protein sequence ID" value="MEX0405702.1"/>
    <property type="molecule type" value="Genomic_DNA"/>
</dbReference>
<reference evidence="2 3" key="1">
    <citation type="submission" date="2024-05" db="EMBL/GenBank/DDBJ databases">
        <authorList>
            <person name="Jiang F."/>
        </authorList>
    </citation>
    <scope>NUCLEOTIDE SEQUENCE [LARGE SCALE GENOMIC DNA]</scope>
    <source>
        <strain evidence="2 3">LZ166</strain>
    </source>
</reference>
<dbReference type="RefSeq" id="WP_367953588.1">
    <property type="nucleotide sequence ID" value="NZ_JBDPGJ010000002.1"/>
</dbReference>
<accession>A0ABV3SG36</accession>
<evidence type="ECO:0000256" key="1">
    <source>
        <dbReference type="HAMAP-Rule" id="MF_01187"/>
    </source>
</evidence>
<gene>
    <name evidence="2" type="ORF">ABGN05_08520</name>
</gene>
<dbReference type="Gene3D" id="2.20.25.10">
    <property type="match status" value="1"/>
</dbReference>
<organism evidence="2 3">
    <name type="scientific">Aquibium pacificus</name>
    <dbReference type="NCBI Taxonomy" id="3153579"/>
    <lineage>
        <taxon>Bacteria</taxon>
        <taxon>Pseudomonadati</taxon>
        <taxon>Pseudomonadota</taxon>
        <taxon>Alphaproteobacteria</taxon>
        <taxon>Hyphomicrobiales</taxon>
        <taxon>Phyllobacteriaceae</taxon>
        <taxon>Aquibium</taxon>
    </lineage>
</organism>
<dbReference type="HAMAP" id="MF_01187">
    <property type="entry name" value="UPF0434"/>
    <property type="match status" value="1"/>
</dbReference>
<dbReference type="SUPFAM" id="SSF158997">
    <property type="entry name" value="Trm112p-like"/>
    <property type="match status" value="1"/>
</dbReference>
<dbReference type="Pfam" id="PF03966">
    <property type="entry name" value="Trm112p"/>
    <property type="match status" value="1"/>
</dbReference>
<comment type="similarity">
    <text evidence="1">Belongs to the UPF0434 family.</text>
</comment>
<sequence>MAASERTARIDPKLLELMACPMTKGLLTYDAEKSELVSKSAMLAYPVRDGIPIMLASEARSLRTDQPGPTPKKS</sequence>
<dbReference type="PANTHER" id="PTHR33505">
    <property type="entry name" value="ZGC:162634"/>
    <property type="match status" value="1"/>
</dbReference>
<proteinExistence type="inferred from homology"/>
<evidence type="ECO:0000313" key="2">
    <source>
        <dbReference type="EMBL" id="MEX0405702.1"/>
    </source>
</evidence>
<dbReference type="Proteomes" id="UP001556692">
    <property type="component" value="Unassembled WGS sequence"/>
</dbReference>
<protein>
    <recommendedName>
        <fullName evidence="1">UPF0434 protein ABGN05_08520</fullName>
    </recommendedName>
</protein>
<comment type="caution">
    <text evidence="2">The sequence shown here is derived from an EMBL/GenBank/DDBJ whole genome shotgun (WGS) entry which is preliminary data.</text>
</comment>
<keyword evidence="3" id="KW-1185">Reference proteome</keyword>
<dbReference type="PANTHER" id="PTHR33505:SF4">
    <property type="entry name" value="PROTEIN PREY, MITOCHONDRIAL"/>
    <property type="match status" value="1"/>
</dbReference>